<name>A0A087FZA0_ARAAL</name>
<protein>
    <submittedName>
        <fullName evidence="1">Uncharacterized protein</fullName>
    </submittedName>
</protein>
<organism evidence="1 2">
    <name type="scientific">Arabis alpina</name>
    <name type="common">Alpine rock-cress</name>
    <dbReference type="NCBI Taxonomy" id="50452"/>
    <lineage>
        <taxon>Eukaryota</taxon>
        <taxon>Viridiplantae</taxon>
        <taxon>Streptophyta</taxon>
        <taxon>Embryophyta</taxon>
        <taxon>Tracheophyta</taxon>
        <taxon>Spermatophyta</taxon>
        <taxon>Magnoliopsida</taxon>
        <taxon>eudicotyledons</taxon>
        <taxon>Gunneridae</taxon>
        <taxon>Pentapetalae</taxon>
        <taxon>rosids</taxon>
        <taxon>malvids</taxon>
        <taxon>Brassicales</taxon>
        <taxon>Brassicaceae</taxon>
        <taxon>Arabideae</taxon>
        <taxon>Arabis</taxon>
    </lineage>
</organism>
<dbReference type="Proteomes" id="UP000029120">
    <property type="component" value="Unassembled WGS sequence"/>
</dbReference>
<sequence length="79" mass="8934">FVYQWSKCLQESAWMFRLISPVPPARNALLLGEFATKPFTSIASTDGSRLVKCVQWGCGFEGMLQSPHQRYVVQYAAFS</sequence>
<accession>A0A087FZA0</accession>
<reference evidence="2" key="1">
    <citation type="journal article" date="2015" name="Nat. Plants">
        <title>Genome expansion of Arabis alpina linked with retrotransposition and reduced symmetric DNA methylation.</title>
        <authorList>
            <person name="Willing E.M."/>
            <person name="Rawat V."/>
            <person name="Mandakova T."/>
            <person name="Maumus F."/>
            <person name="James G.V."/>
            <person name="Nordstroem K.J."/>
            <person name="Becker C."/>
            <person name="Warthmann N."/>
            <person name="Chica C."/>
            <person name="Szarzynska B."/>
            <person name="Zytnicki M."/>
            <person name="Albani M.C."/>
            <person name="Kiefer C."/>
            <person name="Bergonzi S."/>
            <person name="Castaings L."/>
            <person name="Mateos J.L."/>
            <person name="Berns M.C."/>
            <person name="Bujdoso N."/>
            <person name="Piofczyk T."/>
            <person name="de Lorenzo L."/>
            <person name="Barrero-Sicilia C."/>
            <person name="Mateos I."/>
            <person name="Piednoel M."/>
            <person name="Hagmann J."/>
            <person name="Chen-Min-Tao R."/>
            <person name="Iglesias-Fernandez R."/>
            <person name="Schuster S.C."/>
            <person name="Alonso-Blanco C."/>
            <person name="Roudier F."/>
            <person name="Carbonero P."/>
            <person name="Paz-Ares J."/>
            <person name="Davis S.J."/>
            <person name="Pecinka A."/>
            <person name="Quesneville H."/>
            <person name="Colot V."/>
            <person name="Lysak M.A."/>
            <person name="Weigel D."/>
            <person name="Coupland G."/>
            <person name="Schneeberger K."/>
        </authorList>
    </citation>
    <scope>NUCLEOTIDE SEQUENCE [LARGE SCALE GENOMIC DNA]</scope>
    <source>
        <strain evidence="2">cv. Pajares</strain>
    </source>
</reference>
<keyword evidence="2" id="KW-1185">Reference proteome</keyword>
<evidence type="ECO:0000313" key="2">
    <source>
        <dbReference type="Proteomes" id="UP000029120"/>
    </source>
</evidence>
<evidence type="ECO:0000313" key="1">
    <source>
        <dbReference type="EMBL" id="KFK22952.1"/>
    </source>
</evidence>
<dbReference type="EMBL" id="KL983914">
    <property type="protein sequence ID" value="KFK22952.1"/>
    <property type="molecule type" value="Genomic_DNA"/>
</dbReference>
<feature type="non-terminal residue" evidence="1">
    <location>
        <position position="1"/>
    </location>
</feature>
<dbReference type="Gramene" id="KFK22952">
    <property type="protein sequence ID" value="KFK22952"/>
    <property type="gene ID" value="AALP_AAs48608U000100"/>
</dbReference>
<gene>
    <name evidence="1" type="ORF">AALP_AAs48608U000100</name>
</gene>
<proteinExistence type="predicted"/>
<dbReference type="AlphaFoldDB" id="A0A087FZA0"/>